<keyword evidence="4" id="KW-1185">Reference proteome</keyword>
<accession>A0A0L0QM28</accession>
<comment type="caution">
    <text evidence="3">The sequence shown here is derived from an EMBL/GenBank/DDBJ whole genome shotgun (WGS) entry which is preliminary data.</text>
</comment>
<proteinExistence type="predicted"/>
<evidence type="ECO:0000256" key="1">
    <source>
        <dbReference type="SAM" id="MobiDB-lite"/>
    </source>
</evidence>
<evidence type="ECO:0000313" key="4">
    <source>
        <dbReference type="Proteomes" id="UP000036780"/>
    </source>
</evidence>
<organism evidence="3 4">
    <name type="scientific">Virgibacillus pantothenticus</name>
    <dbReference type="NCBI Taxonomy" id="1473"/>
    <lineage>
        <taxon>Bacteria</taxon>
        <taxon>Bacillati</taxon>
        <taxon>Bacillota</taxon>
        <taxon>Bacilli</taxon>
        <taxon>Bacillales</taxon>
        <taxon>Bacillaceae</taxon>
        <taxon>Virgibacillus</taxon>
    </lineage>
</organism>
<feature type="region of interest" description="Disordered" evidence="1">
    <location>
        <begin position="660"/>
        <end position="700"/>
    </location>
</feature>
<feature type="domain" description="Tail spike" evidence="2">
    <location>
        <begin position="9"/>
        <end position="224"/>
    </location>
</feature>
<name>A0A0L0QM28_VIRPA</name>
<dbReference type="Pfam" id="PF06605">
    <property type="entry name" value="Prophage_tail"/>
    <property type="match status" value="1"/>
</dbReference>
<dbReference type="InterPro" id="IPR010572">
    <property type="entry name" value="Tail_dom"/>
</dbReference>
<reference evidence="4" key="1">
    <citation type="submission" date="2015-07" db="EMBL/GenBank/DDBJ databases">
        <title>Fjat-10053 dsm26.</title>
        <authorList>
            <person name="Liu B."/>
            <person name="Wang J."/>
            <person name="Zhu Y."/>
            <person name="Liu G."/>
            <person name="Chen Q."/>
            <person name="Chen Z."/>
            <person name="Lan J."/>
            <person name="Che J."/>
            <person name="Ge C."/>
            <person name="Shi H."/>
            <person name="Pan Z."/>
            <person name="Liu X."/>
        </authorList>
    </citation>
    <scope>NUCLEOTIDE SEQUENCE [LARGE SCALE GENOMIC DNA]</scope>
    <source>
        <strain evidence="4">DSM 26</strain>
    </source>
</reference>
<feature type="compositionally biased region" description="Basic and acidic residues" evidence="1">
    <location>
        <begin position="675"/>
        <end position="697"/>
    </location>
</feature>
<dbReference type="EMBL" id="LGTO01000007">
    <property type="protein sequence ID" value="KNE19675.1"/>
    <property type="molecule type" value="Genomic_DNA"/>
</dbReference>
<dbReference type="AlphaFoldDB" id="A0A0L0QM28"/>
<dbReference type="Proteomes" id="UP000036780">
    <property type="component" value="Unassembled WGS sequence"/>
</dbReference>
<dbReference type="NCBIfam" id="TIGR01665">
    <property type="entry name" value="put_anti_recept"/>
    <property type="match status" value="1"/>
</dbReference>
<dbReference type="InterPro" id="IPR007119">
    <property type="entry name" value="Phage_tail_spike_N"/>
</dbReference>
<gene>
    <name evidence="3" type="ORF">AFK71_14565</name>
</gene>
<protein>
    <recommendedName>
        <fullName evidence="2">Tail spike domain-containing protein</fullName>
    </recommendedName>
</protein>
<dbReference type="PATRIC" id="fig|1473.5.peg.1551"/>
<sequence>MGLVEGKGSRTFHIEKHTDPYSMLKRIATEFDLELDFRIETKGNKITGRYVDLVQQIGQWRGREIEFGKDLRSIKRIEDTDNIYTALIGLGPEKDGRRLEVLVEDYDALQRWGRRDPVTGELRHIISTYEPQTEKDELSYDRLRTLTKNELEKRINEIVEYEAEIADLEHVPGMENEKIRFGDTLKIKDTQFNPPLYVEARVFEVSGSMKERGKKNVKLGDFTEYTEEEVQAVWKSLQDEIRRSIARMLSVNVVSSAGTVFKNGIGDAELTAVVYNQGNEMDKDGETYNYTWTKYDKHGNLLGEWSMSGKTINVKATDIDEKAMYACEVVFQDVAVLGYVTLTNVFDGVDGEPGIPGPPGKNGQTLYTWHKYADDDQGNGMSDYPDGKAYIGMAYNNESPIKSTNPDDYEWSKYRGDQGVPGPPGEDGNPNYTWVKYADDENGNGMADRPDGKRYLGLAYNKTTQTESTNPSDYNWSPLYDNVQVGGRNLFVIKDALVNSVFKWADGEVATETDSLVSGFIEVLANENIICNYTISQIMFYDKDKVYIGTYRDGELVPVGGQTRPTDKITVPNKQSIAYMRVSFRYGFLEDASVEGKKVKLEKGNVETDWSPAPEDERAYAEYVAQLKADLAEEEAKAHADGKVTAEEQARIDQARRNLEEAKQHANDVSSEAETNAKDHADKVSKEKAEEARRQAEEFAENASNIKKGIIDVGSVPIRTAANGARIQWDGTNGLVQYDSKGNPVSWLDLKGNSRFVNAYLSGEIHAKRGVLGDGNVIIDDKGVRIVRPDGAITMQNGLMHNAYAVSADDPYYMTTTKNEVPGAEVGPVFIPGGLYGYKFRARSWYVCLKYSADGSKRKETGYLDVRDGLNAVAFQRYEFVHCARYLIFHYWPHADSGKHSLHVVNGSSDKKEDRIYFQLIEKGTSGIQKCVIDLGKPTFKKRDVTFKIGWVAAWTPSPEEEIIFRMKSVIQTDVL</sequence>
<evidence type="ECO:0000259" key="2">
    <source>
        <dbReference type="Pfam" id="PF06605"/>
    </source>
</evidence>
<evidence type="ECO:0000313" key="3">
    <source>
        <dbReference type="EMBL" id="KNE19675.1"/>
    </source>
</evidence>